<evidence type="ECO:0000256" key="1">
    <source>
        <dbReference type="ARBA" id="ARBA00006738"/>
    </source>
</evidence>
<dbReference type="RefSeq" id="WP_163300464.1">
    <property type="nucleotide sequence ID" value="NZ_JAAGRQ010000004.1"/>
</dbReference>
<dbReference type="CDD" id="cd20736">
    <property type="entry name" value="PoNe_Nuclease"/>
    <property type="match status" value="1"/>
</dbReference>
<comment type="caution">
    <text evidence="3">The sequence shown here is derived from an EMBL/GenBank/DDBJ whole genome shotgun (WGS) entry which is preliminary data.</text>
</comment>
<protein>
    <recommendedName>
        <fullName evidence="2">UPF0102 protein G3N56_01460</fullName>
    </recommendedName>
</protein>
<accession>A0A7K3NGT9</accession>
<dbReference type="Gene3D" id="3.40.1350.10">
    <property type="match status" value="1"/>
</dbReference>
<dbReference type="EMBL" id="JAAGRQ010000004">
    <property type="protein sequence ID" value="NDY55410.1"/>
    <property type="molecule type" value="Genomic_DNA"/>
</dbReference>
<dbReference type="NCBIfam" id="NF009150">
    <property type="entry name" value="PRK12497.1-3"/>
    <property type="match status" value="1"/>
</dbReference>
<dbReference type="Proteomes" id="UP000469724">
    <property type="component" value="Unassembled WGS sequence"/>
</dbReference>
<dbReference type="NCBIfam" id="TIGR00252">
    <property type="entry name" value="YraN family protein"/>
    <property type="match status" value="1"/>
</dbReference>
<evidence type="ECO:0000313" key="3">
    <source>
        <dbReference type="EMBL" id="NDY55410.1"/>
    </source>
</evidence>
<organism evidence="3 4">
    <name type="scientific">Desulfolutivibrio sulfodismutans</name>
    <dbReference type="NCBI Taxonomy" id="63561"/>
    <lineage>
        <taxon>Bacteria</taxon>
        <taxon>Pseudomonadati</taxon>
        <taxon>Thermodesulfobacteriota</taxon>
        <taxon>Desulfovibrionia</taxon>
        <taxon>Desulfovibrionales</taxon>
        <taxon>Desulfovibrionaceae</taxon>
        <taxon>Desulfolutivibrio</taxon>
    </lineage>
</organism>
<evidence type="ECO:0000256" key="2">
    <source>
        <dbReference type="HAMAP-Rule" id="MF_00048"/>
    </source>
</evidence>
<dbReference type="AlphaFoldDB" id="A0A7K3NGT9"/>
<dbReference type="Pfam" id="PF02021">
    <property type="entry name" value="UPF0102"/>
    <property type="match status" value="1"/>
</dbReference>
<dbReference type="HAMAP" id="MF_00048">
    <property type="entry name" value="UPF0102"/>
    <property type="match status" value="1"/>
</dbReference>
<dbReference type="InterPro" id="IPR011856">
    <property type="entry name" value="tRNA_endonuc-like_dom_sf"/>
</dbReference>
<dbReference type="PANTHER" id="PTHR34039:SF1">
    <property type="entry name" value="UPF0102 PROTEIN YRAN"/>
    <property type="match status" value="1"/>
</dbReference>
<sequence length="136" mass="14782">MTTDAAHLATGRRGEDLAADHLAAAGYRVLTRNWRCRAGEVDFICVHGDTLVFVEVKTRAVSPQADPAGAVTASKRSRIIKAASAYLTAKDLWDTPCRFDVVAIVESPRGTDIRHFENAFDASEVSGTSGRLYQPF</sequence>
<reference evidence="3 4" key="1">
    <citation type="submission" date="2020-02" db="EMBL/GenBank/DDBJ databases">
        <title>Comparative genomics of sulfur disproportionating microorganisms.</title>
        <authorList>
            <person name="Ward L.M."/>
            <person name="Bertran E."/>
            <person name="Johnston D.T."/>
        </authorList>
    </citation>
    <scope>NUCLEOTIDE SEQUENCE [LARGE SCALE GENOMIC DNA]</scope>
    <source>
        <strain evidence="3 4">DSM 3696</strain>
    </source>
</reference>
<name>A0A7K3NGT9_9BACT</name>
<dbReference type="NCBIfam" id="NF009154">
    <property type="entry name" value="PRK12497.3-3"/>
    <property type="match status" value="1"/>
</dbReference>
<dbReference type="SUPFAM" id="SSF52980">
    <property type="entry name" value="Restriction endonuclease-like"/>
    <property type="match status" value="1"/>
</dbReference>
<gene>
    <name evidence="3" type="ORF">G3N56_01460</name>
</gene>
<dbReference type="InterPro" id="IPR011335">
    <property type="entry name" value="Restrct_endonuc-II-like"/>
</dbReference>
<dbReference type="PANTHER" id="PTHR34039">
    <property type="entry name" value="UPF0102 PROTEIN YRAN"/>
    <property type="match status" value="1"/>
</dbReference>
<keyword evidence="4" id="KW-1185">Reference proteome</keyword>
<comment type="similarity">
    <text evidence="1 2">Belongs to the UPF0102 family.</text>
</comment>
<proteinExistence type="inferred from homology"/>
<evidence type="ECO:0000313" key="4">
    <source>
        <dbReference type="Proteomes" id="UP000469724"/>
    </source>
</evidence>
<dbReference type="InterPro" id="IPR003509">
    <property type="entry name" value="UPF0102_YraN-like"/>
</dbReference>
<dbReference type="GO" id="GO:0003676">
    <property type="term" value="F:nucleic acid binding"/>
    <property type="evidence" value="ECO:0007669"/>
    <property type="project" value="InterPro"/>
</dbReference>